<keyword evidence="4" id="KW-1185">Reference proteome</keyword>
<dbReference type="Proteomes" id="UP000683360">
    <property type="component" value="Unassembled WGS sequence"/>
</dbReference>
<dbReference type="PRINTS" id="PR00721">
    <property type="entry name" value="STOMATIN"/>
</dbReference>
<protein>
    <submittedName>
        <fullName evidence="3">STOM</fullName>
    </submittedName>
</protein>
<organism evidence="3 4">
    <name type="scientific">Mytilus edulis</name>
    <name type="common">Blue mussel</name>
    <dbReference type="NCBI Taxonomy" id="6550"/>
    <lineage>
        <taxon>Eukaryota</taxon>
        <taxon>Metazoa</taxon>
        <taxon>Spiralia</taxon>
        <taxon>Lophotrochozoa</taxon>
        <taxon>Mollusca</taxon>
        <taxon>Bivalvia</taxon>
        <taxon>Autobranchia</taxon>
        <taxon>Pteriomorphia</taxon>
        <taxon>Mytilida</taxon>
        <taxon>Mytiloidea</taxon>
        <taxon>Mytilidae</taxon>
        <taxon>Mytilinae</taxon>
        <taxon>Mytilus</taxon>
    </lineage>
</organism>
<dbReference type="Pfam" id="PF01145">
    <property type="entry name" value="Band_7"/>
    <property type="match status" value="1"/>
</dbReference>
<reference evidence="3" key="1">
    <citation type="submission" date="2021-03" db="EMBL/GenBank/DDBJ databases">
        <authorList>
            <person name="Bekaert M."/>
        </authorList>
    </citation>
    <scope>NUCLEOTIDE SEQUENCE</scope>
</reference>
<dbReference type="EMBL" id="CAJPWZ010001799">
    <property type="protein sequence ID" value="CAG2224288.1"/>
    <property type="molecule type" value="Genomic_DNA"/>
</dbReference>
<evidence type="ECO:0000256" key="1">
    <source>
        <dbReference type="ARBA" id="ARBA00008164"/>
    </source>
</evidence>
<dbReference type="InterPro" id="IPR001972">
    <property type="entry name" value="Stomatin_HflK_fam"/>
</dbReference>
<proteinExistence type="inferred from homology"/>
<name>A0A8S3SRF7_MYTED</name>
<dbReference type="InterPro" id="IPR036013">
    <property type="entry name" value="Band_7/SPFH_dom_sf"/>
</dbReference>
<gene>
    <name evidence="3" type="ORF">MEDL_37479</name>
</gene>
<dbReference type="SMART" id="SM00244">
    <property type="entry name" value="PHB"/>
    <property type="match status" value="1"/>
</dbReference>
<accession>A0A8S3SRF7</accession>
<dbReference type="PANTHER" id="PTHR10264">
    <property type="entry name" value="BAND 7 PROTEIN-RELATED"/>
    <property type="match status" value="1"/>
</dbReference>
<evidence type="ECO:0000313" key="4">
    <source>
        <dbReference type="Proteomes" id="UP000683360"/>
    </source>
</evidence>
<dbReference type="InterPro" id="IPR043202">
    <property type="entry name" value="Band-7_stomatin-like"/>
</dbReference>
<feature type="domain" description="Band 7" evidence="2">
    <location>
        <begin position="3"/>
        <end position="162"/>
    </location>
</feature>
<dbReference type="FunFam" id="3.30.479.30:FF:000004">
    <property type="entry name" value="Putative membrane protease family, stomatin"/>
    <property type="match status" value="1"/>
</dbReference>
<dbReference type="PANTHER" id="PTHR10264:SF19">
    <property type="entry name" value="AT06885P-RELATED"/>
    <property type="match status" value="1"/>
</dbReference>
<dbReference type="OrthoDB" id="2105077at2759"/>
<dbReference type="Gene3D" id="3.30.479.30">
    <property type="entry name" value="Band 7 domain"/>
    <property type="match status" value="1"/>
</dbReference>
<comment type="caution">
    <text evidence="3">The sequence shown here is derived from an EMBL/GenBank/DDBJ whole genome shotgun (WGS) entry which is preliminary data.</text>
</comment>
<dbReference type="SUPFAM" id="SSF117892">
    <property type="entry name" value="Band 7/SPFH domain"/>
    <property type="match status" value="1"/>
</dbReference>
<dbReference type="GO" id="GO:0009898">
    <property type="term" value="C:cytoplasmic side of plasma membrane"/>
    <property type="evidence" value="ECO:0007669"/>
    <property type="project" value="UniProtKB-ARBA"/>
</dbReference>
<dbReference type="Gene3D" id="6.10.250.2090">
    <property type="match status" value="1"/>
</dbReference>
<sequence>MATTQHIITEYERVVIFRLGRLLPGGAKGPGLLFILPCVDEIKMMDLRTVCRNIRPQQILTKDCVNIMVDAVVYSRIFNPNLSVCYFSKPHLSMSILAATTLRKVLGKRDMSEILCDKKKIAREIARKFDRQTANWGIKLEMIEIKEIKLPKEMERSMAAEAEAARQARAKVITAKGEQNASRALKEAADIMSQSPAAIQLRYLQTLKSVAAKNNSTIIFPLPMQLSQGYAQS</sequence>
<comment type="similarity">
    <text evidence="1">Belongs to the band 7/mec-2 family.</text>
</comment>
<dbReference type="InterPro" id="IPR001107">
    <property type="entry name" value="Band_7"/>
</dbReference>
<evidence type="ECO:0000259" key="2">
    <source>
        <dbReference type="SMART" id="SM00244"/>
    </source>
</evidence>
<evidence type="ECO:0000313" key="3">
    <source>
        <dbReference type="EMBL" id="CAG2224288.1"/>
    </source>
</evidence>
<dbReference type="AlphaFoldDB" id="A0A8S3SRF7"/>